<proteinExistence type="predicted"/>
<accession>A0A5J4QGB6</accession>
<feature type="compositionally biased region" description="Polar residues" evidence="1">
    <location>
        <begin position="8"/>
        <end position="24"/>
    </location>
</feature>
<evidence type="ECO:0000313" key="2">
    <source>
        <dbReference type="EMBL" id="KAA6320532.1"/>
    </source>
</evidence>
<comment type="caution">
    <text evidence="2">The sequence shown here is derived from an EMBL/GenBank/DDBJ whole genome shotgun (WGS) entry which is preliminary data.</text>
</comment>
<reference evidence="2" key="1">
    <citation type="submission" date="2019-03" db="EMBL/GenBank/DDBJ databases">
        <title>Single cell metagenomics reveals metabolic interactions within the superorganism composed of flagellate Streblomastix strix and complex community of Bacteroidetes bacteria on its surface.</title>
        <authorList>
            <person name="Treitli S.C."/>
            <person name="Kolisko M."/>
            <person name="Husnik F."/>
            <person name="Keeling P."/>
            <person name="Hampl V."/>
        </authorList>
    </citation>
    <scope>NUCLEOTIDE SEQUENCE</scope>
    <source>
        <strain evidence="2">STM</strain>
    </source>
</reference>
<organism evidence="2">
    <name type="scientific">termite gut metagenome</name>
    <dbReference type="NCBI Taxonomy" id="433724"/>
    <lineage>
        <taxon>unclassified sequences</taxon>
        <taxon>metagenomes</taxon>
        <taxon>organismal metagenomes</taxon>
    </lineage>
</organism>
<name>A0A5J4QGB6_9ZZZZ</name>
<gene>
    <name evidence="2" type="ORF">EZS27_029707</name>
</gene>
<dbReference type="EMBL" id="SNRY01003559">
    <property type="protein sequence ID" value="KAA6320532.1"/>
    <property type="molecule type" value="Genomic_DNA"/>
</dbReference>
<feature type="region of interest" description="Disordered" evidence="1">
    <location>
        <begin position="1"/>
        <end position="40"/>
    </location>
</feature>
<sequence length="40" mass="4607">MKKHKDNNCASSHGTASQYKGDNVTSRRKRRGIKPKETKY</sequence>
<protein>
    <submittedName>
        <fullName evidence="2">Uncharacterized protein</fullName>
    </submittedName>
</protein>
<evidence type="ECO:0000256" key="1">
    <source>
        <dbReference type="SAM" id="MobiDB-lite"/>
    </source>
</evidence>
<dbReference type="AlphaFoldDB" id="A0A5J4QGB6"/>